<organism evidence="1">
    <name type="scientific">Micrurus lemniscatus lemniscatus</name>
    <dbReference type="NCBI Taxonomy" id="129467"/>
    <lineage>
        <taxon>Eukaryota</taxon>
        <taxon>Metazoa</taxon>
        <taxon>Chordata</taxon>
        <taxon>Craniata</taxon>
        <taxon>Vertebrata</taxon>
        <taxon>Euteleostomi</taxon>
        <taxon>Lepidosauria</taxon>
        <taxon>Squamata</taxon>
        <taxon>Bifurcata</taxon>
        <taxon>Unidentata</taxon>
        <taxon>Episquamata</taxon>
        <taxon>Toxicofera</taxon>
        <taxon>Serpentes</taxon>
        <taxon>Colubroidea</taxon>
        <taxon>Elapidae</taxon>
        <taxon>Elapinae</taxon>
        <taxon>Micrurus</taxon>
    </lineage>
</organism>
<proteinExistence type="predicted"/>
<accession>A0A2D4IE67</accession>
<dbReference type="EMBL" id="IACK01096951">
    <property type="protein sequence ID" value="LAA82511.1"/>
    <property type="molecule type" value="Transcribed_RNA"/>
</dbReference>
<protein>
    <submittedName>
        <fullName evidence="1">Uncharacterized protein</fullName>
    </submittedName>
</protein>
<sequence length="107" mass="13164">MISPRGGVHLHSSLLARKREVKVGHLTEFFQGFYCTFFKWFRSMEWYHFEFLSFEGGRGGRKEIERWKEGRKEIWRIKLNGKKKTLELYWEFTTKHTLRLCWSNRRC</sequence>
<dbReference type="AlphaFoldDB" id="A0A2D4IE67"/>
<reference evidence="1" key="1">
    <citation type="submission" date="2017-07" db="EMBL/GenBank/DDBJ databases">
        <authorList>
            <person name="Mikheyev A."/>
            <person name="Grau M."/>
        </authorList>
    </citation>
    <scope>NUCLEOTIDE SEQUENCE</scope>
    <source>
        <tissue evidence="1">Venom_gland</tissue>
    </source>
</reference>
<evidence type="ECO:0000313" key="1">
    <source>
        <dbReference type="EMBL" id="LAA82511.1"/>
    </source>
</evidence>
<name>A0A2D4IE67_MICLE</name>
<reference evidence="1" key="2">
    <citation type="submission" date="2017-11" db="EMBL/GenBank/DDBJ databases">
        <title>Coralsnake Venomics: Analyses of Venom Gland Transcriptomes and Proteomes of Six Brazilian Taxa.</title>
        <authorList>
            <person name="Aird S.D."/>
            <person name="Jorge da Silva N."/>
            <person name="Qiu L."/>
            <person name="Villar-Briones A."/>
            <person name="Aparecida-Saddi V."/>
            <person name="Campos-Telles M.P."/>
            <person name="Grau M."/>
            <person name="Mikheyev A.S."/>
        </authorList>
    </citation>
    <scope>NUCLEOTIDE SEQUENCE</scope>
    <source>
        <tissue evidence="1">Venom_gland</tissue>
    </source>
</reference>